<evidence type="ECO:0000256" key="1">
    <source>
        <dbReference type="ARBA" id="ARBA00007190"/>
    </source>
</evidence>
<dbReference type="OrthoDB" id="418495at2759"/>
<reference evidence="5 6" key="1">
    <citation type="journal article" date="2014" name="Nat. Commun.">
        <title>Klebsormidium flaccidum genome reveals primary factors for plant terrestrial adaptation.</title>
        <authorList>
            <person name="Hori K."/>
            <person name="Maruyama F."/>
            <person name="Fujisawa T."/>
            <person name="Togashi T."/>
            <person name="Yamamoto N."/>
            <person name="Seo M."/>
            <person name="Sato S."/>
            <person name="Yamada T."/>
            <person name="Mori H."/>
            <person name="Tajima N."/>
            <person name="Moriyama T."/>
            <person name="Ikeuchi M."/>
            <person name="Watanabe M."/>
            <person name="Wada H."/>
            <person name="Kobayashi K."/>
            <person name="Saito M."/>
            <person name="Masuda T."/>
            <person name="Sasaki-Sekimoto Y."/>
            <person name="Mashiguchi K."/>
            <person name="Awai K."/>
            <person name="Shimojima M."/>
            <person name="Masuda S."/>
            <person name="Iwai M."/>
            <person name="Nobusawa T."/>
            <person name="Narise T."/>
            <person name="Kondo S."/>
            <person name="Saito H."/>
            <person name="Sato R."/>
            <person name="Murakawa M."/>
            <person name="Ihara Y."/>
            <person name="Oshima-Yamada Y."/>
            <person name="Ohtaka K."/>
            <person name="Satoh M."/>
            <person name="Sonobe K."/>
            <person name="Ishii M."/>
            <person name="Ohtani R."/>
            <person name="Kanamori-Sato M."/>
            <person name="Honoki R."/>
            <person name="Miyazaki D."/>
            <person name="Mochizuki H."/>
            <person name="Umetsu J."/>
            <person name="Higashi K."/>
            <person name="Shibata D."/>
            <person name="Kamiya Y."/>
            <person name="Sato N."/>
            <person name="Nakamura Y."/>
            <person name="Tabata S."/>
            <person name="Ida S."/>
            <person name="Kurokawa K."/>
            <person name="Ohta H."/>
        </authorList>
    </citation>
    <scope>NUCLEOTIDE SEQUENCE [LARGE SCALE GENOMIC DNA]</scope>
    <source>
        <strain evidence="5 6">NIES-2285</strain>
    </source>
</reference>
<dbReference type="Pfam" id="PF00462">
    <property type="entry name" value="Glutaredoxin"/>
    <property type="match status" value="1"/>
</dbReference>
<keyword evidence="2" id="KW-0676">Redox-active center</keyword>
<keyword evidence="3" id="KW-0732">Signal</keyword>
<dbReference type="Gene3D" id="3.40.30.10">
    <property type="entry name" value="Glutaredoxin"/>
    <property type="match status" value="1"/>
</dbReference>
<dbReference type="InterPro" id="IPR036249">
    <property type="entry name" value="Thioredoxin-like_sf"/>
</dbReference>
<dbReference type="OMA" id="DSTHAQF"/>
<proteinExistence type="inferred from homology"/>
<sequence length="138" mass="14543">MKAALVILVLAGLLIAVPQEVGASSDEALQFVKQFIAEHPIAMFSKSYCPYCARAKQAFKALGPDAEPAVVELDGREDGYAIQDALGELVGRRSVPQVFIDGFHIGGSDDTVDAYQSGKLAKLVAKATGKAASAFNTK</sequence>
<evidence type="ECO:0000259" key="4">
    <source>
        <dbReference type="Pfam" id="PF00462"/>
    </source>
</evidence>
<dbReference type="PANTHER" id="PTHR45694:SF5">
    <property type="entry name" value="GLUTAREDOXIN 2"/>
    <property type="match status" value="1"/>
</dbReference>
<feature type="chain" id="PRO_5012327234" description="Glutaredoxin domain-containing protein" evidence="3">
    <location>
        <begin position="24"/>
        <end position="138"/>
    </location>
</feature>
<dbReference type="FunFam" id="3.40.30.10:FF:000026">
    <property type="entry name" value="Glutaredoxin 2"/>
    <property type="match status" value="1"/>
</dbReference>
<accession>A0A1Y1HZF1</accession>
<gene>
    <name evidence="5" type="ORF">KFL_000940060</name>
</gene>
<dbReference type="STRING" id="105231.A0A1Y1HZF1"/>
<dbReference type="CDD" id="cd03419">
    <property type="entry name" value="GRX_GRXh_1_2_like"/>
    <property type="match status" value="1"/>
</dbReference>
<dbReference type="GO" id="GO:0005737">
    <property type="term" value="C:cytoplasm"/>
    <property type="evidence" value="ECO:0000318"/>
    <property type="project" value="GO_Central"/>
</dbReference>
<dbReference type="PANTHER" id="PTHR45694">
    <property type="entry name" value="GLUTAREDOXIN 2"/>
    <property type="match status" value="1"/>
</dbReference>
<evidence type="ECO:0000313" key="5">
    <source>
        <dbReference type="EMBL" id="GAQ81896.1"/>
    </source>
</evidence>
<dbReference type="GO" id="GO:0034599">
    <property type="term" value="P:cellular response to oxidative stress"/>
    <property type="evidence" value="ECO:0000318"/>
    <property type="project" value="GO_Central"/>
</dbReference>
<dbReference type="PROSITE" id="PS51354">
    <property type="entry name" value="GLUTAREDOXIN_2"/>
    <property type="match status" value="1"/>
</dbReference>
<dbReference type="NCBIfam" id="TIGR02180">
    <property type="entry name" value="GRX_euk"/>
    <property type="match status" value="1"/>
</dbReference>
<dbReference type="SUPFAM" id="SSF52833">
    <property type="entry name" value="Thioredoxin-like"/>
    <property type="match status" value="1"/>
</dbReference>
<dbReference type="PRINTS" id="PR00160">
    <property type="entry name" value="GLUTAREDOXIN"/>
</dbReference>
<name>A0A1Y1HZF1_KLENI</name>
<dbReference type="Proteomes" id="UP000054558">
    <property type="component" value="Unassembled WGS sequence"/>
</dbReference>
<dbReference type="InterPro" id="IPR014025">
    <property type="entry name" value="Glutaredoxin_subgr"/>
</dbReference>
<protein>
    <recommendedName>
        <fullName evidence="4">Glutaredoxin domain-containing protein</fullName>
    </recommendedName>
</protein>
<dbReference type="EMBL" id="DF237043">
    <property type="protein sequence ID" value="GAQ81896.1"/>
    <property type="molecule type" value="Genomic_DNA"/>
</dbReference>
<evidence type="ECO:0000256" key="2">
    <source>
        <dbReference type="ARBA" id="ARBA00023284"/>
    </source>
</evidence>
<dbReference type="AlphaFoldDB" id="A0A1Y1HZF1"/>
<feature type="domain" description="Glutaredoxin" evidence="4">
    <location>
        <begin position="41"/>
        <end position="105"/>
    </location>
</feature>
<dbReference type="GO" id="GO:0015038">
    <property type="term" value="F:glutathione disulfide oxidoreductase activity"/>
    <property type="evidence" value="ECO:0000318"/>
    <property type="project" value="GO_Central"/>
</dbReference>
<keyword evidence="6" id="KW-1185">Reference proteome</keyword>
<evidence type="ECO:0000256" key="3">
    <source>
        <dbReference type="SAM" id="SignalP"/>
    </source>
</evidence>
<organism evidence="5 6">
    <name type="scientific">Klebsormidium nitens</name>
    <name type="common">Green alga</name>
    <name type="synonym">Ulothrix nitens</name>
    <dbReference type="NCBI Taxonomy" id="105231"/>
    <lineage>
        <taxon>Eukaryota</taxon>
        <taxon>Viridiplantae</taxon>
        <taxon>Streptophyta</taxon>
        <taxon>Klebsormidiophyceae</taxon>
        <taxon>Klebsormidiales</taxon>
        <taxon>Klebsormidiaceae</taxon>
        <taxon>Klebsormidium</taxon>
    </lineage>
</organism>
<dbReference type="InterPro" id="IPR002109">
    <property type="entry name" value="Glutaredoxin"/>
</dbReference>
<feature type="signal peptide" evidence="3">
    <location>
        <begin position="1"/>
        <end position="23"/>
    </location>
</feature>
<comment type="similarity">
    <text evidence="1">Belongs to the glutaredoxin family. CPYC subfamily.</text>
</comment>
<dbReference type="InterPro" id="IPR011899">
    <property type="entry name" value="Glutaredoxin_euk/vir"/>
</dbReference>
<evidence type="ECO:0000313" key="6">
    <source>
        <dbReference type="Proteomes" id="UP000054558"/>
    </source>
</evidence>